<evidence type="ECO:0000313" key="2">
    <source>
        <dbReference type="EnsemblPlants" id="OBART08G07970.1"/>
    </source>
</evidence>
<proteinExistence type="predicted"/>
<dbReference type="Gramene" id="OBART08G07970.1">
    <property type="protein sequence ID" value="OBART08G07970.1"/>
    <property type="gene ID" value="OBART08G07970"/>
</dbReference>
<accession>A0A0D3GY32</accession>
<sequence>MAAGSAWLGEEVVRAGGSSARLGTDEEVRRRQLGKAELVAVARRGKEGQWRLHNDEGWRRRGGGPAANPDPNPDLLHLTVDT</sequence>
<reference evidence="2" key="1">
    <citation type="journal article" date="2009" name="Rice">
        <title>De Novo Next Generation Sequencing of Plant Genomes.</title>
        <authorList>
            <person name="Rounsley S."/>
            <person name="Marri P.R."/>
            <person name="Yu Y."/>
            <person name="He R."/>
            <person name="Sisneros N."/>
            <person name="Goicoechea J.L."/>
            <person name="Lee S.J."/>
            <person name="Angelova A."/>
            <person name="Kudrna D."/>
            <person name="Luo M."/>
            <person name="Affourtit J."/>
            <person name="Desany B."/>
            <person name="Knight J."/>
            <person name="Niazi F."/>
            <person name="Egholm M."/>
            <person name="Wing R.A."/>
        </authorList>
    </citation>
    <scope>NUCLEOTIDE SEQUENCE [LARGE SCALE GENOMIC DNA]</scope>
    <source>
        <strain evidence="2">cv. IRGC 105608</strain>
    </source>
</reference>
<evidence type="ECO:0000256" key="1">
    <source>
        <dbReference type="SAM" id="MobiDB-lite"/>
    </source>
</evidence>
<dbReference type="AlphaFoldDB" id="A0A0D3GY32"/>
<feature type="region of interest" description="Disordered" evidence="1">
    <location>
        <begin position="55"/>
        <end position="82"/>
    </location>
</feature>
<dbReference type="EnsemblPlants" id="OBART08G07970.1">
    <property type="protein sequence ID" value="OBART08G07970.1"/>
    <property type="gene ID" value="OBART08G07970"/>
</dbReference>
<keyword evidence="3" id="KW-1185">Reference proteome</keyword>
<evidence type="ECO:0000313" key="3">
    <source>
        <dbReference type="Proteomes" id="UP000026960"/>
    </source>
</evidence>
<dbReference type="PaxDb" id="65489-OBART08G07970.1"/>
<organism evidence="2">
    <name type="scientific">Oryza barthii</name>
    <dbReference type="NCBI Taxonomy" id="65489"/>
    <lineage>
        <taxon>Eukaryota</taxon>
        <taxon>Viridiplantae</taxon>
        <taxon>Streptophyta</taxon>
        <taxon>Embryophyta</taxon>
        <taxon>Tracheophyta</taxon>
        <taxon>Spermatophyta</taxon>
        <taxon>Magnoliopsida</taxon>
        <taxon>Liliopsida</taxon>
        <taxon>Poales</taxon>
        <taxon>Poaceae</taxon>
        <taxon>BOP clade</taxon>
        <taxon>Oryzoideae</taxon>
        <taxon>Oryzeae</taxon>
        <taxon>Oryzinae</taxon>
        <taxon>Oryza</taxon>
    </lineage>
</organism>
<protein>
    <submittedName>
        <fullName evidence="2">Uncharacterized protein</fullName>
    </submittedName>
</protein>
<reference evidence="2" key="2">
    <citation type="submission" date="2015-03" db="UniProtKB">
        <authorList>
            <consortium name="EnsemblPlants"/>
        </authorList>
    </citation>
    <scope>IDENTIFICATION</scope>
</reference>
<dbReference type="Proteomes" id="UP000026960">
    <property type="component" value="Chromosome 8"/>
</dbReference>
<name>A0A0D3GY32_9ORYZ</name>
<dbReference type="HOGENOM" id="CLU_2561957_0_0_1"/>